<dbReference type="Proteomes" id="UP001165960">
    <property type="component" value="Unassembled WGS sequence"/>
</dbReference>
<gene>
    <name evidence="1" type="ORF">DSO57_1032268</name>
</gene>
<accession>A0ACC2T0F4</accession>
<keyword evidence="2" id="KW-1185">Reference proteome</keyword>
<proteinExistence type="predicted"/>
<protein>
    <submittedName>
        <fullName evidence="1">Uncharacterized protein</fullName>
    </submittedName>
</protein>
<organism evidence="1 2">
    <name type="scientific">Entomophthora muscae</name>
    <dbReference type="NCBI Taxonomy" id="34485"/>
    <lineage>
        <taxon>Eukaryota</taxon>
        <taxon>Fungi</taxon>
        <taxon>Fungi incertae sedis</taxon>
        <taxon>Zoopagomycota</taxon>
        <taxon>Entomophthoromycotina</taxon>
        <taxon>Entomophthoromycetes</taxon>
        <taxon>Entomophthorales</taxon>
        <taxon>Entomophthoraceae</taxon>
        <taxon>Entomophthora</taxon>
    </lineage>
</organism>
<name>A0ACC2T0F4_9FUNG</name>
<sequence length="472" mass="50857">MPLFIIALFAALGGFLFGYDVGVISGVLMTPSFVSVFQPMSALMQGTIVSMLIPGCILGSLLAGPLCERVGRKHSILLAALLLVVGVGIQAAAFDIRVLFVGRFVSGMSIGKLSVAGPLYLSEIAPSRIRGRVVSLQQGAVAIGIAVAFCVSYASNELVGDLAWRLPLGLQIIPAVILAIGTELLPQSPRWLLKLECDEDAKHNLSSLRSVDQNSSQVREELADIKRSILLERQTTTGAYLELFKAPMLKRTMLSLLIHACQQLTGISIVLYYSPTLFIKAGVSSVHASLVAQGICALVNVVGFLPSLFVIDTWGRRPTLIAGALIMACAMLTVGLVQVAYPIPSTNAAYIAASGIYVFVAAFSCSWGPVAWIYPAEIFPLLLRSKALSLATAINWLFNGLITLFGPILIQTLGFTIYFILASFLFVMAVTVFFLFPETKGHSLENTHSIFYPSHSAIENQATKRSPYNFSY</sequence>
<dbReference type="EMBL" id="QTSX02003791">
    <property type="protein sequence ID" value="KAJ9068077.1"/>
    <property type="molecule type" value="Genomic_DNA"/>
</dbReference>
<reference evidence="1" key="1">
    <citation type="submission" date="2022-04" db="EMBL/GenBank/DDBJ databases">
        <title>Genome of the entomopathogenic fungus Entomophthora muscae.</title>
        <authorList>
            <person name="Elya C."/>
            <person name="Lovett B.R."/>
            <person name="Lee E."/>
            <person name="Macias A.M."/>
            <person name="Hajek A.E."/>
            <person name="De Bivort B.L."/>
            <person name="Kasson M.T."/>
            <person name="De Fine Licht H.H."/>
            <person name="Stajich J.E."/>
        </authorList>
    </citation>
    <scope>NUCLEOTIDE SEQUENCE</scope>
    <source>
        <strain evidence="1">Berkeley</strain>
    </source>
</reference>
<evidence type="ECO:0000313" key="1">
    <source>
        <dbReference type="EMBL" id="KAJ9068077.1"/>
    </source>
</evidence>
<evidence type="ECO:0000313" key="2">
    <source>
        <dbReference type="Proteomes" id="UP001165960"/>
    </source>
</evidence>
<comment type="caution">
    <text evidence="1">The sequence shown here is derived from an EMBL/GenBank/DDBJ whole genome shotgun (WGS) entry which is preliminary data.</text>
</comment>